<accession>G7ZC72</accession>
<evidence type="ECO:0000256" key="1">
    <source>
        <dbReference type="ARBA" id="ARBA00009570"/>
    </source>
</evidence>
<dbReference type="EMBL" id="FQ311869">
    <property type="protein sequence ID" value="CBS89169.1"/>
    <property type="molecule type" value="Genomic_DNA"/>
</dbReference>
<dbReference type="HOGENOM" id="CLU_102527_0_0_5"/>
<dbReference type="KEGG" id="ali:AZOLI_p10987"/>
<geneLocation type="plasmid" evidence="3 4">
    <name>AZO_p1</name>
</geneLocation>
<evidence type="ECO:0000313" key="4">
    <source>
        <dbReference type="Proteomes" id="UP000005667"/>
    </source>
</evidence>
<sequence length="171" mass="19426">MEKDDGPMSGITTVDKDIDLQELAAFVWREADILDRCDYDAWLALWTEDGHYIVPIGKGENYEDQVNVCYDDAKMRKMRVERFQQGFSISSAPPADTVRTVSRFVLQGATGDEIVLSCAEHVVENKFGRQRIYAANLTYTLVRSDDGLRIRNKVARLLNSDGELTAFSYLF</sequence>
<keyword evidence="3" id="KW-0223">Dioxygenase</keyword>
<dbReference type="PANTHER" id="PTHR41534">
    <property type="entry name" value="BLR3401 PROTEIN"/>
    <property type="match status" value="1"/>
</dbReference>
<dbReference type="GO" id="GO:0019380">
    <property type="term" value="P:3-phenylpropionate catabolic process"/>
    <property type="evidence" value="ECO:0007669"/>
    <property type="project" value="TreeGrafter"/>
</dbReference>
<dbReference type="InterPro" id="IPR032710">
    <property type="entry name" value="NTF2-like_dom_sf"/>
</dbReference>
<dbReference type="Gene3D" id="3.10.450.50">
    <property type="match status" value="1"/>
</dbReference>
<organism evidence="3 4">
    <name type="scientific">Azospirillum lipoferum (strain 4B)</name>
    <dbReference type="NCBI Taxonomy" id="862719"/>
    <lineage>
        <taxon>Bacteria</taxon>
        <taxon>Pseudomonadati</taxon>
        <taxon>Pseudomonadota</taxon>
        <taxon>Alphaproteobacteria</taxon>
        <taxon>Rhodospirillales</taxon>
        <taxon>Azospirillaceae</taxon>
        <taxon>Azospirillum</taxon>
    </lineage>
</organism>
<reference evidence="4" key="1">
    <citation type="journal article" date="2011" name="PLoS Genet.">
        <title>Azospirillum genomes reveal transition of bacteria from aquatic to terrestrial environments.</title>
        <authorList>
            <person name="Wisniewski-Dye F."/>
            <person name="Borziak K."/>
            <person name="Khalsa-Moyers G."/>
            <person name="Alexandre G."/>
            <person name="Sukharnikov L.O."/>
            <person name="Wuichet K."/>
            <person name="Hurst G.B."/>
            <person name="McDonald W.H."/>
            <person name="Robertson J.S."/>
            <person name="Barbe V."/>
            <person name="Calteau A."/>
            <person name="Rouy Z."/>
            <person name="Mangenot S."/>
            <person name="Prigent-Combaret C."/>
            <person name="Normand P."/>
            <person name="Boyer M."/>
            <person name="Siguier P."/>
            <person name="Dessaux Y."/>
            <person name="Elmerich C."/>
            <person name="Condemine G."/>
            <person name="Krishnen G."/>
            <person name="Kennedy I."/>
            <person name="Paterson A.H."/>
            <person name="Gonzalez V."/>
            <person name="Mavingui P."/>
            <person name="Zhulin I.B."/>
        </authorList>
    </citation>
    <scope>NUCLEOTIDE SEQUENCE [LARGE SCALE GENOMIC DNA]</scope>
    <source>
        <strain evidence="4">4B</strain>
    </source>
</reference>
<dbReference type="InterPro" id="IPR000391">
    <property type="entry name" value="Rng_hydr_dOase-bsu"/>
</dbReference>
<proteinExistence type="inferred from homology"/>
<name>G7ZC72_AZOL4</name>
<evidence type="ECO:0000256" key="2">
    <source>
        <dbReference type="ARBA" id="ARBA00023002"/>
    </source>
</evidence>
<gene>
    <name evidence="3" type="ordered locus">AZOLI_p10987</name>
</gene>
<evidence type="ECO:0000313" key="3">
    <source>
        <dbReference type="EMBL" id="CBS89169.1"/>
    </source>
</evidence>
<dbReference type="Proteomes" id="UP000005667">
    <property type="component" value="Plasmid AZO_p1"/>
</dbReference>
<keyword evidence="2" id="KW-0560">Oxidoreductase</keyword>
<dbReference type="Pfam" id="PF00866">
    <property type="entry name" value="Ring_hydroxyl_B"/>
    <property type="match status" value="1"/>
</dbReference>
<dbReference type="GO" id="GO:0051213">
    <property type="term" value="F:dioxygenase activity"/>
    <property type="evidence" value="ECO:0007669"/>
    <property type="project" value="UniProtKB-KW"/>
</dbReference>
<dbReference type="SUPFAM" id="SSF54427">
    <property type="entry name" value="NTF2-like"/>
    <property type="match status" value="1"/>
</dbReference>
<comment type="similarity">
    <text evidence="1">Belongs to the bacterial ring-hydroxylating dioxygenase beta subunit family.</text>
</comment>
<keyword evidence="4" id="KW-1185">Reference proteome</keyword>
<keyword evidence="3" id="KW-0614">Plasmid</keyword>
<dbReference type="PANTHER" id="PTHR41534:SF2">
    <property type="entry name" value="3-PHENYLPROPIONATE_CINNAMIC ACID DIOXYGENASE SUBUNIT BETA"/>
    <property type="match status" value="1"/>
</dbReference>
<dbReference type="AlphaFoldDB" id="G7ZC72"/>
<protein>
    <submittedName>
        <fullName evidence="3">Aromatic-ring-hydroxylating dioxygenase, beta subunit</fullName>
    </submittedName>
</protein>